<dbReference type="InParanoid" id="A0A5C3PJE5"/>
<gene>
    <name evidence="2" type="ORF">K466DRAFT_598587</name>
</gene>
<evidence type="ECO:0000313" key="3">
    <source>
        <dbReference type="Proteomes" id="UP000308197"/>
    </source>
</evidence>
<keyword evidence="1" id="KW-0812">Transmembrane</keyword>
<organism evidence="2 3">
    <name type="scientific">Polyporus arcularius HHB13444</name>
    <dbReference type="NCBI Taxonomy" id="1314778"/>
    <lineage>
        <taxon>Eukaryota</taxon>
        <taxon>Fungi</taxon>
        <taxon>Dikarya</taxon>
        <taxon>Basidiomycota</taxon>
        <taxon>Agaricomycotina</taxon>
        <taxon>Agaricomycetes</taxon>
        <taxon>Polyporales</taxon>
        <taxon>Polyporaceae</taxon>
        <taxon>Polyporus</taxon>
    </lineage>
</organism>
<dbReference type="AlphaFoldDB" id="A0A5C3PJE5"/>
<evidence type="ECO:0008006" key="4">
    <source>
        <dbReference type="Google" id="ProtNLM"/>
    </source>
</evidence>
<keyword evidence="1" id="KW-1133">Transmembrane helix</keyword>
<dbReference type="EMBL" id="ML211111">
    <property type="protein sequence ID" value="TFK88468.1"/>
    <property type="molecule type" value="Genomic_DNA"/>
</dbReference>
<protein>
    <recommendedName>
        <fullName evidence="4">F-box domain-containing protein</fullName>
    </recommendedName>
</protein>
<accession>A0A5C3PJE5</accession>
<evidence type="ECO:0000256" key="1">
    <source>
        <dbReference type="SAM" id="Phobius"/>
    </source>
</evidence>
<dbReference type="Proteomes" id="UP000308197">
    <property type="component" value="Unassembled WGS sequence"/>
</dbReference>
<sequence length="438" mass="50153">MARRAKKAPKLKASPSTEVAITAPRTISDLPPELLHMVFAHLRKSRCIKSIKSCMWVRPLRDVAVRYLEFKSPHVHDSLNHFLSLMRTHSKSSLPETVQTLTLSNMSLDASLVRELLQLLPKLDSLYLHDISCKPPSPYPRPHSLPVPDAETIHSPRKLQINCSLAHGWSLSGMMHILSLIAPMEVYIFIRDGLRFRDKFDPTCLAAFPAVRVLRVSIWDREIPNSKKSIANVLVALSQTLAPDVLQTVWVDYDFKATLRALGTLLKRIGGNVKELKLCGYAPAKAWRKKRGWVEAFDDWKLLDLQACKKLESISFPTLYVRPCEDFKAQRALSYVAAGLLANYVSPTLRSFSIDLCYFMDPFAYEDRVEFDLQEFDKVLTQARFPNLSTFYFNVYVKWHLLEEGDYFTLAHARNAVYRALPDLYSRDVLTVVIEEPW</sequence>
<proteinExistence type="predicted"/>
<evidence type="ECO:0000313" key="2">
    <source>
        <dbReference type="EMBL" id="TFK88468.1"/>
    </source>
</evidence>
<keyword evidence="1" id="KW-0472">Membrane</keyword>
<name>A0A5C3PJE5_9APHY</name>
<keyword evidence="3" id="KW-1185">Reference proteome</keyword>
<feature type="transmembrane region" description="Helical" evidence="1">
    <location>
        <begin position="169"/>
        <end position="190"/>
    </location>
</feature>
<reference evidence="2 3" key="1">
    <citation type="journal article" date="2019" name="Nat. Ecol. Evol.">
        <title>Megaphylogeny resolves global patterns of mushroom evolution.</title>
        <authorList>
            <person name="Varga T."/>
            <person name="Krizsan K."/>
            <person name="Foldi C."/>
            <person name="Dima B."/>
            <person name="Sanchez-Garcia M."/>
            <person name="Sanchez-Ramirez S."/>
            <person name="Szollosi G.J."/>
            <person name="Szarkandi J.G."/>
            <person name="Papp V."/>
            <person name="Albert L."/>
            <person name="Andreopoulos W."/>
            <person name="Angelini C."/>
            <person name="Antonin V."/>
            <person name="Barry K.W."/>
            <person name="Bougher N.L."/>
            <person name="Buchanan P."/>
            <person name="Buyck B."/>
            <person name="Bense V."/>
            <person name="Catcheside P."/>
            <person name="Chovatia M."/>
            <person name="Cooper J."/>
            <person name="Damon W."/>
            <person name="Desjardin D."/>
            <person name="Finy P."/>
            <person name="Geml J."/>
            <person name="Haridas S."/>
            <person name="Hughes K."/>
            <person name="Justo A."/>
            <person name="Karasinski D."/>
            <person name="Kautmanova I."/>
            <person name="Kiss B."/>
            <person name="Kocsube S."/>
            <person name="Kotiranta H."/>
            <person name="LaButti K.M."/>
            <person name="Lechner B.E."/>
            <person name="Liimatainen K."/>
            <person name="Lipzen A."/>
            <person name="Lukacs Z."/>
            <person name="Mihaltcheva S."/>
            <person name="Morgado L.N."/>
            <person name="Niskanen T."/>
            <person name="Noordeloos M.E."/>
            <person name="Ohm R.A."/>
            <person name="Ortiz-Santana B."/>
            <person name="Ovrebo C."/>
            <person name="Racz N."/>
            <person name="Riley R."/>
            <person name="Savchenko A."/>
            <person name="Shiryaev A."/>
            <person name="Soop K."/>
            <person name="Spirin V."/>
            <person name="Szebenyi C."/>
            <person name="Tomsovsky M."/>
            <person name="Tulloss R.E."/>
            <person name="Uehling J."/>
            <person name="Grigoriev I.V."/>
            <person name="Vagvolgyi C."/>
            <person name="Papp T."/>
            <person name="Martin F.M."/>
            <person name="Miettinen O."/>
            <person name="Hibbett D.S."/>
            <person name="Nagy L.G."/>
        </authorList>
    </citation>
    <scope>NUCLEOTIDE SEQUENCE [LARGE SCALE GENOMIC DNA]</scope>
    <source>
        <strain evidence="2 3">HHB13444</strain>
    </source>
</reference>